<proteinExistence type="inferred from homology"/>
<gene>
    <name evidence="7" type="ORF">NCTC11801_03121</name>
</gene>
<dbReference type="PANTHER" id="PTHR33217">
    <property type="entry name" value="TRANSPOSASE FOR INSERTION SEQUENCE ELEMENT IS1081"/>
    <property type="match status" value="1"/>
</dbReference>
<keyword evidence="3 6" id="KW-0815">Transposition</keyword>
<accession>A0A379FU04</accession>
<organism evidence="7 8">
    <name type="scientific">Providencia rettgeri</name>
    <dbReference type="NCBI Taxonomy" id="587"/>
    <lineage>
        <taxon>Bacteria</taxon>
        <taxon>Pseudomonadati</taxon>
        <taxon>Pseudomonadota</taxon>
        <taxon>Gammaproteobacteria</taxon>
        <taxon>Enterobacterales</taxon>
        <taxon>Morganellaceae</taxon>
        <taxon>Providencia</taxon>
    </lineage>
</organism>
<dbReference type="EMBL" id="UGTZ01000001">
    <property type="protein sequence ID" value="SUC32146.1"/>
    <property type="molecule type" value="Genomic_DNA"/>
</dbReference>
<dbReference type="GO" id="GO:0006313">
    <property type="term" value="P:DNA transposition"/>
    <property type="evidence" value="ECO:0007669"/>
    <property type="project" value="UniProtKB-UniRule"/>
</dbReference>
<dbReference type="GO" id="GO:0004803">
    <property type="term" value="F:transposase activity"/>
    <property type="evidence" value="ECO:0007669"/>
    <property type="project" value="UniProtKB-UniRule"/>
</dbReference>
<dbReference type="InterPro" id="IPR001207">
    <property type="entry name" value="Transposase_mutator"/>
</dbReference>
<dbReference type="AlphaFoldDB" id="A0A379FU04"/>
<name>A0A379FU04_PRORE</name>
<sequence>MPYIKQARSVEELMPWLYLKGVSTGDYQEALSSLLGAKLAVGDGALGFWKVLSKSYPDTRHQRCWIQKTANILNTLPKSAQPKVKTALHEIWISETHDGAYKAFDRALVRFGSKYYGAMERLRKDRDELQAFYDFPAEYWCHIRTTNPIESTFVTVRLRAKRVRNCDSRETTLVMVYKLLESAQNKWKQIKGFNLLTLVVNNVKFKDGERVSDQSDKNAT</sequence>
<dbReference type="Proteomes" id="UP000254208">
    <property type="component" value="Unassembled WGS sequence"/>
</dbReference>
<evidence type="ECO:0000256" key="4">
    <source>
        <dbReference type="ARBA" id="ARBA00023125"/>
    </source>
</evidence>
<evidence type="ECO:0000256" key="3">
    <source>
        <dbReference type="ARBA" id="ARBA00022578"/>
    </source>
</evidence>
<keyword evidence="4 6" id="KW-0238">DNA-binding</keyword>
<protein>
    <recommendedName>
        <fullName evidence="6">Mutator family transposase</fullName>
    </recommendedName>
</protein>
<evidence type="ECO:0000256" key="1">
    <source>
        <dbReference type="ARBA" id="ARBA00002190"/>
    </source>
</evidence>
<evidence type="ECO:0000313" key="7">
    <source>
        <dbReference type="EMBL" id="SUC32146.1"/>
    </source>
</evidence>
<evidence type="ECO:0000256" key="6">
    <source>
        <dbReference type="RuleBase" id="RU365089"/>
    </source>
</evidence>
<evidence type="ECO:0000313" key="8">
    <source>
        <dbReference type="Proteomes" id="UP000254208"/>
    </source>
</evidence>
<dbReference type="GO" id="GO:0003677">
    <property type="term" value="F:DNA binding"/>
    <property type="evidence" value="ECO:0007669"/>
    <property type="project" value="UniProtKB-UniRule"/>
</dbReference>
<keyword evidence="6" id="KW-0814">Transposable element</keyword>
<dbReference type="PANTHER" id="PTHR33217:SF9">
    <property type="entry name" value="MUTATOR FAMILY TRANSPOSASE"/>
    <property type="match status" value="1"/>
</dbReference>
<dbReference type="Pfam" id="PF00872">
    <property type="entry name" value="Transposase_mut"/>
    <property type="match status" value="1"/>
</dbReference>
<reference evidence="7 8" key="1">
    <citation type="submission" date="2018-06" db="EMBL/GenBank/DDBJ databases">
        <authorList>
            <consortium name="Pathogen Informatics"/>
            <person name="Doyle S."/>
        </authorList>
    </citation>
    <scope>NUCLEOTIDE SEQUENCE [LARGE SCALE GENOMIC DNA]</scope>
    <source>
        <strain evidence="7 8">NCTC11801</strain>
    </source>
</reference>
<comment type="function">
    <text evidence="1 6">Required for the transposition of the insertion element.</text>
</comment>
<keyword evidence="5 6" id="KW-0233">DNA recombination</keyword>
<comment type="similarity">
    <text evidence="2 6">Belongs to the transposase mutator family.</text>
</comment>
<evidence type="ECO:0000256" key="5">
    <source>
        <dbReference type="ARBA" id="ARBA00023172"/>
    </source>
</evidence>
<evidence type="ECO:0000256" key="2">
    <source>
        <dbReference type="ARBA" id="ARBA00010961"/>
    </source>
</evidence>